<evidence type="ECO:0000256" key="1">
    <source>
        <dbReference type="SAM" id="MobiDB-lite"/>
    </source>
</evidence>
<dbReference type="Gene3D" id="3.10.350.10">
    <property type="entry name" value="LysM domain"/>
    <property type="match status" value="1"/>
</dbReference>
<dbReference type="InterPro" id="IPR048862">
    <property type="entry name" value="SPOCS_spoVID_N"/>
</dbReference>
<feature type="compositionally biased region" description="Basic and acidic residues" evidence="1">
    <location>
        <begin position="173"/>
        <end position="185"/>
    </location>
</feature>
<feature type="compositionally biased region" description="Acidic residues" evidence="1">
    <location>
        <begin position="192"/>
        <end position="219"/>
    </location>
</feature>
<dbReference type="Pfam" id="PF01476">
    <property type="entry name" value="LysM"/>
    <property type="match status" value="1"/>
</dbReference>
<organism evidence="3 4">
    <name type="scientific">Oceanobacillus locisalsi</name>
    <dbReference type="NCBI Taxonomy" id="546107"/>
    <lineage>
        <taxon>Bacteria</taxon>
        <taxon>Bacillati</taxon>
        <taxon>Bacillota</taxon>
        <taxon>Bacilli</taxon>
        <taxon>Bacillales</taxon>
        <taxon>Bacillaceae</taxon>
        <taxon>Oceanobacillus</taxon>
    </lineage>
</organism>
<feature type="compositionally biased region" description="Acidic residues" evidence="1">
    <location>
        <begin position="242"/>
        <end position="259"/>
    </location>
</feature>
<reference evidence="4" key="1">
    <citation type="journal article" date="2019" name="Int. J. Syst. Evol. Microbiol.">
        <title>The Global Catalogue of Microorganisms (GCM) 10K type strain sequencing project: providing services to taxonomists for standard genome sequencing and annotation.</title>
        <authorList>
            <consortium name="The Broad Institute Genomics Platform"/>
            <consortium name="The Broad Institute Genome Sequencing Center for Infectious Disease"/>
            <person name="Wu L."/>
            <person name="Ma J."/>
        </authorList>
    </citation>
    <scope>NUCLEOTIDE SEQUENCE [LARGE SCALE GENOMIC DNA]</scope>
    <source>
        <strain evidence="4">CCUG 56608</strain>
    </source>
</reference>
<sequence length="386" mass="44526">MSADSNSFIFELEESLFFEKGQEVEEIRGISIEPEITIESLDNYISIRGNIELLGEYQKVDAGGEEEEIFDFDQIQAKRYVESIREVNGLYVFTHKFPVDISVPPQRVQNIEDVTVQIESFDYHLSDSDNLKITAEIAIQGILEDEVYRPEEEEPESQEADTEQVGETFSFEIEHPEEIVTRHEQTTSTEQETTEEDLTSAEQITTEEEPVSEQQDENDPDRWKIKSQPLSDYFQSLSEATISEEETEEEKPEEENLEMDDTAESVLIEEVEGIEEETGWSGTDESELIDYIEDAVYSDTSREEEITEVVTQEKEEARSESDSILTEIFREAEENHYSKMRLCIVQENDTIDTIAERFAVSPLQLIKHNQLDADYEVNEGQLLYIP</sequence>
<dbReference type="InterPro" id="IPR014256">
    <property type="entry name" value="Spore_VI_D"/>
</dbReference>
<feature type="region of interest" description="Disordered" evidence="1">
    <location>
        <begin position="299"/>
        <end position="322"/>
    </location>
</feature>
<dbReference type="PROSITE" id="PS51782">
    <property type="entry name" value="LYSM"/>
    <property type="match status" value="1"/>
</dbReference>
<evidence type="ECO:0000313" key="4">
    <source>
        <dbReference type="Proteomes" id="UP001597041"/>
    </source>
</evidence>
<accession>A0ABW3NF28</accession>
<gene>
    <name evidence="3" type="primary">spoVID</name>
    <name evidence="3" type="ORF">ACFQ19_05100</name>
</gene>
<feature type="region of interest" description="Disordered" evidence="1">
    <location>
        <begin position="240"/>
        <end position="259"/>
    </location>
</feature>
<dbReference type="RefSeq" id="WP_379591040.1">
    <property type="nucleotide sequence ID" value="NZ_JBHTKK010000003.1"/>
</dbReference>
<dbReference type="NCBIfam" id="TIGR02907">
    <property type="entry name" value="spore_VI_D"/>
    <property type="match status" value="1"/>
</dbReference>
<evidence type="ECO:0000313" key="3">
    <source>
        <dbReference type="EMBL" id="MFD1065399.1"/>
    </source>
</evidence>
<comment type="caution">
    <text evidence="3">The sequence shown here is derived from an EMBL/GenBank/DDBJ whole genome shotgun (WGS) entry which is preliminary data.</text>
</comment>
<dbReference type="InterPro" id="IPR018392">
    <property type="entry name" value="LysM"/>
</dbReference>
<name>A0ABW3NF28_9BACI</name>
<dbReference type="SUPFAM" id="SSF54106">
    <property type="entry name" value="LysM domain"/>
    <property type="match status" value="1"/>
</dbReference>
<evidence type="ECO:0000259" key="2">
    <source>
        <dbReference type="PROSITE" id="PS51782"/>
    </source>
</evidence>
<feature type="domain" description="LysM" evidence="2">
    <location>
        <begin position="341"/>
        <end position="385"/>
    </location>
</feature>
<dbReference type="Proteomes" id="UP001597041">
    <property type="component" value="Unassembled WGS sequence"/>
</dbReference>
<feature type="region of interest" description="Disordered" evidence="1">
    <location>
        <begin position="173"/>
        <end position="228"/>
    </location>
</feature>
<dbReference type="EMBL" id="JBHTKK010000003">
    <property type="protein sequence ID" value="MFD1065399.1"/>
    <property type="molecule type" value="Genomic_DNA"/>
</dbReference>
<dbReference type="Pfam" id="PF20918">
    <property type="entry name" value="SPOCS_spoVID-N"/>
    <property type="match status" value="1"/>
</dbReference>
<dbReference type="InterPro" id="IPR036779">
    <property type="entry name" value="LysM_dom_sf"/>
</dbReference>
<protein>
    <submittedName>
        <fullName evidence="3">Stage VI sporulation protein D</fullName>
    </submittedName>
</protein>
<proteinExistence type="predicted"/>
<keyword evidence="4" id="KW-1185">Reference proteome</keyword>
<dbReference type="CDD" id="cd00118">
    <property type="entry name" value="LysM"/>
    <property type="match status" value="1"/>
</dbReference>
<feature type="compositionally biased region" description="Basic and acidic residues" evidence="1">
    <location>
        <begin position="311"/>
        <end position="321"/>
    </location>
</feature>